<dbReference type="PANTHER" id="PTHR44329">
    <property type="entry name" value="SERINE/THREONINE-PROTEIN KINASE TNNI3K-RELATED"/>
    <property type="match status" value="1"/>
</dbReference>
<dbReference type="PROSITE" id="PS50011">
    <property type="entry name" value="PROTEIN_KINASE_DOM"/>
    <property type="match status" value="1"/>
</dbReference>
<dbReference type="InterPro" id="IPR051681">
    <property type="entry name" value="Ser/Thr_Kinases-Pseudokinases"/>
</dbReference>
<gene>
    <name evidence="9" type="ORF">TeGR_g5333</name>
</gene>
<dbReference type="InterPro" id="IPR001245">
    <property type="entry name" value="Ser-Thr/Tyr_kinase_cat_dom"/>
</dbReference>
<dbReference type="Pfam" id="PF07714">
    <property type="entry name" value="PK_Tyr_Ser-Thr"/>
    <property type="match status" value="1"/>
</dbReference>
<evidence type="ECO:0000256" key="1">
    <source>
        <dbReference type="ARBA" id="ARBA00022527"/>
    </source>
</evidence>
<dbReference type="Pfam" id="PF00069">
    <property type="entry name" value="Pkinase"/>
    <property type="match status" value="1"/>
</dbReference>
<keyword evidence="1" id="KW-0723">Serine/threonine-protein kinase</keyword>
<feature type="compositionally biased region" description="Acidic residues" evidence="7">
    <location>
        <begin position="974"/>
        <end position="983"/>
    </location>
</feature>
<evidence type="ECO:0000259" key="8">
    <source>
        <dbReference type="PROSITE" id="PS50011"/>
    </source>
</evidence>
<dbReference type="InterPro" id="IPR017868">
    <property type="entry name" value="Filamin/ABP280_repeat-like"/>
</dbReference>
<dbReference type="SUPFAM" id="SSF56112">
    <property type="entry name" value="Protein kinase-like (PK-like)"/>
    <property type="match status" value="1"/>
</dbReference>
<dbReference type="Proteomes" id="UP001165060">
    <property type="component" value="Unassembled WGS sequence"/>
</dbReference>
<evidence type="ECO:0000256" key="3">
    <source>
        <dbReference type="ARBA" id="ARBA00022840"/>
    </source>
</evidence>
<proteinExistence type="predicted"/>
<keyword evidence="6" id="KW-0175">Coiled coil</keyword>
<feature type="region of interest" description="Disordered" evidence="7">
    <location>
        <begin position="972"/>
        <end position="993"/>
    </location>
</feature>
<dbReference type="PROSITE" id="PS00107">
    <property type="entry name" value="PROTEIN_KINASE_ATP"/>
    <property type="match status" value="1"/>
</dbReference>
<dbReference type="EMBL" id="BRYB01002864">
    <property type="protein sequence ID" value="GMI26750.1"/>
    <property type="molecule type" value="Genomic_DNA"/>
</dbReference>
<evidence type="ECO:0000313" key="10">
    <source>
        <dbReference type="Proteomes" id="UP001165060"/>
    </source>
</evidence>
<evidence type="ECO:0000256" key="2">
    <source>
        <dbReference type="ARBA" id="ARBA00022741"/>
    </source>
</evidence>
<evidence type="ECO:0000256" key="7">
    <source>
        <dbReference type="SAM" id="MobiDB-lite"/>
    </source>
</evidence>
<feature type="coiled-coil region" evidence="6">
    <location>
        <begin position="274"/>
        <end position="339"/>
    </location>
</feature>
<dbReference type="InterPro" id="IPR011009">
    <property type="entry name" value="Kinase-like_dom_sf"/>
</dbReference>
<sequence>YQIHADDEKGVVYVGDNDYTKIHAFSFDGSYLGRVEETEGNLGAPTDFTIYEGAFPPLSTFELPDFDVFEAGTDITVPLTLKNHRNLPIGSEFPASSDIYSIEATGLIPGTNFSSTITGSIGHNHAAPSSSALTSSLNIPVVYSDIMTRAGSYKLEVTFDDKEVAGSPLNFEVKASYRQIIHGDDPELAKALDAADGVLSPESIAIRRSLIVLDMTVCEVGIRGFFAEDLPSILLNSAVILLEMRAGSKADESTLASFVGLLFSCLMTGRKSGLRQVRRELRQKKLDLEQVERMQGDMAGMRASEKRLKLMNQDLEEYADELEEEMRLKKHSEEELKVMVSALEAVSKERQDELKEVMMETKELKIDRLLGKGGFGVVNLATYRGTKVAMKQLLTVNEENVLRFRHECFLMKNLSHPNVVKLVGVCWSEELFACCLQFVENGSLEDWLRRTVGGKMYVAPEKQKKQKKVPSLSEVTFKGFNHNNEYNQAELTDTDLAKKEEVEKLLHEWWMGRMNPKMGWKEILNEDESRMSKGVTSFVKYDHEARCGKGMAHCFVNATPRQICGWYANDLTKAYDGFERVDATYTTSLDVTQIPIPLPTISPREALTRSAWFRNEAAPKSIHPDREWAGEPGRSFTIVSYSVEDERRPAEAGKVRIEMLFALVVKEAPGTEGELSEVWRMNRSDFRFQKGLGFVNKLAATGAAKYIAAPLEKLKLDVERLLKEYSPPEHVVEELELTWKGGLWRMALEAALGVQYLHHHRYWSDGGKRHNGTTNEVEEEEAGWKESVIHRDLKPDNMLLTRDWTLKLTDFGEARAQNMGGTMTTVGTPIYIAPEVMRGDHYDEKADTWSYGLCLVAMIRAERTLEQLFYQALRKHKRKKNTKGLGMGQMTKYYYSEGWRPILPLSFVKSYPKLHALIQECWRVRRKERPNFDEIVKRLQGDIGDEIKRKEEPMITIYSAEDDLVYRNRIGKEDEIEDSEGEEEGRGTKGGGGVSKAVFERLQAEHQHVVRLKDETVKELQKKLGAMEKKMEKLASPEKEAGKKLEAKRVDAEMGSLLAMMGR</sequence>
<dbReference type="PROSITE" id="PS00108">
    <property type="entry name" value="PROTEIN_KINASE_ST"/>
    <property type="match status" value="1"/>
</dbReference>
<keyword evidence="1" id="KW-0808">Transferase</keyword>
<protein>
    <recommendedName>
        <fullName evidence="8">Protein kinase domain-containing protein</fullName>
    </recommendedName>
</protein>
<keyword evidence="1" id="KW-0418">Kinase</keyword>
<dbReference type="InterPro" id="IPR000719">
    <property type="entry name" value="Prot_kinase_dom"/>
</dbReference>
<feature type="binding site" evidence="5">
    <location>
        <position position="391"/>
    </location>
    <ligand>
        <name>ATP</name>
        <dbReference type="ChEBI" id="CHEBI:30616"/>
    </ligand>
</feature>
<keyword evidence="10" id="KW-1185">Reference proteome</keyword>
<dbReference type="InterPro" id="IPR017441">
    <property type="entry name" value="Protein_kinase_ATP_BS"/>
</dbReference>
<comment type="caution">
    <text evidence="9">The sequence shown here is derived from an EMBL/GenBank/DDBJ whole genome shotgun (WGS) entry which is preliminary data.</text>
</comment>
<dbReference type="InterPro" id="IPR023393">
    <property type="entry name" value="START-like_dom_sf"/>
</dbReference>
<keyword evidence="3 5" id="KW-0067">ATP-binding</keyword>
<dbReference type="PROSITE" id="PS50194">
    <property type="entry name" value="FILAMIN_REPEAT"/>
    <property type="match status" value="1"/>
</dbReference>
<evidence type="ECO:0000256" key="4">
    <source>
        <dbReference type="PROSITE-ProRule" id="PRU00087"/>
    </source>
</evidence>
<evidence type="ECO:0000256" key="6">
    <source>
        <dbReference type="SAM" id="Coils"/>
    </source>
</evidence>
<dbReference type="Gene3D" id="1.10.510.10">
    <property type="entry name" value="Transferase(Phosphotransferase) domain 1"/>
    <property type="match status" value="2"/>
</dbReference>
<accession>A0ABQ6MIZ2</accession>
<feature type="repeat" description="Filamin" evidence="4">
    <location>
        <begin position="151"/>
        <end position="173"/>
    </location>
</feature>
<dbReference type="Gene3D" id="3.30.530.20">
    <property type="match status" value="1"/>
</dbReference>
<name>A0ABQ6MIZ2_9STRA</name>
<evidence type="ECO:0000313" key="9">
    <source>
        <dbReference type="EMBL" id="GMI26750.1"/>
    </source>
</evidence>
<keyword evidence="2 5" id="KW-0547">Nucleotide-binding</keyword>
<feature type="domain" description="Protein kinase" evidence="8">
    <location>
        <begin position="364"/>
        <end position="955"/>
    </location>
</feature>
<dbReference type="SMART" id="SM00220">
    <property type="entry name" value="S_TKc"/>
    <property type="match status" value="1"/>
</dbReference>
<feature type="non-terminal residue" evidence="9">
    <location>
        <position position="1"/>
    </location>
</feature>
<reference evidence="9 10" key="1">
    <citation type="journal article" date="2023" name="Commun. Biol.">
        <title>Genome analysis of Parmales, the sister group of diatoms, reveals the evolutionary specialization of diatoms from phago-mixotrophs to photoautotrophs.</title>
        <authorList>
            <person name="Ban H."/>
            <person name="Sato S."/>
            <person name="Yoshikawa S."/>
            <person name="Yamada K."/>
            <person name="Nakamura Y."/>
            <person name="Ichinomiya M."/>
            <person name="Sato N."/>
            <person name="Blanc-Mathieu R."/>
            <person name="Endo H."/>
            <person name="Kuwata A."/>
            <person name="Ogata H."/>
        </authorList>
    </citation>
    <scope>NUCLEOTIDE SEQUENCE [LARGE SCALE GENOMIC DNA]</scope>
</reference>
<dbReference type="InterPro" id="IPR008271">
    <property type="entry name" value="Ser/Thr_kinase_AS"/>
</dbReference>
<organism evidence="9 10">
    <name type="scientific">Tetraparma gracilis</name>
    <dbReference type="NCBI Taxonomy" id="2962635"/>
    <lineage>
        <taxon>Eukaryota</taxon>
        <taxon>Sar</taxon>
        <taxon>Stramenopiles</taxon>
        <taxon>Ochrophyta</taxon>
        <taxon>Bolidophyceae</taxon>
        <taxon>Parmales</taxon>
        <taxon>Triparmaceae</taxon>
        <taxon>Tetraparma</taxon>
    </lineage>
</organism>
<evidence type="ECO:0000256" key="5">
    <source>
        <dbReference type="PROSITE-ProRule" id="PRU10141"/>
    </source>
</evidence>
<dbReference type="SUPFAM" id="SSF55961">
    <property type="entry name" value="Bet v1-like"/>
    <property type="match status" value="1"/>
</dbReference>